<keyword evidence="1" id="KW-0433">Leucine-rich repeat</keyword>
<reference evidence="5 6" key="2">
    <citation type="submission" date="2024-07" db="EMBL/GenBank/DDBJ databases">
        <authorList>
            <person name="Akdeniz Z."/>
        </authorList>
    </citation>
    <scope>NUCLEOTIDE SEQUENCE [LARGE SCALE GENOMIC DNA]</scope>
</reference>
<dbReference type="PANTHER" id="PTHR46652">
    <property type="entry name" value="LEUCINE-RICH REPEAT AND IQ DOMAIN-CONTAINING PROTEIN 1-RELATED"/>
    <property type="match status" value="1"/>
</dbReference>
<dbReference type="InterPro" id="IPR032675">
    <property type="entry name" value="LRR_dom_sf"/>
</dbReference>
<dbReference type="EMBL" id="CATOUU010000519">
    <property type="protein sequence ID" value="CAI9932604.1"/>
    <property type="molecule type" value="Genomic_DNA"/>
</dbReference>
<evidence type="ECO:0000313" key="6">
    <source>
        <dbReference type="Proteomes" id="UP001642409"/>
    </source>
</evidence>
<dbReference type="InterPro" id="IPR050836">
    <property type="entry name" value="SDS22/Internalin_LRR"/>
</dbReference>
<dbReference type="Proteomes" id="UP001642409">
    <property type="component" value="Unassembled WGS sequence"/>
</dbReference>
<evidence type="ECO:0000256" key="2">
    <source>
        <dbReference type="ARBA" id="ARBA00022737"/>
    </source>
</evidence>
<feature type="compositionally biased region" description="Low complexity" evidence="3">
    <location>
        <begin position="1"/>
        <end position="17"/>
    </location>
</feature>
<organism evidence="4">
    <name type="scientific">Hexamita inflata</name>
    <dbReference type="NCBI Taxonomy" id="28002"/>
    <lineage>
        <taxon>Eukaryota</taxon>
        <taxon>Metamonada</taxon>
        <taxon>Diplomonadida</taxon>
        <taxon>Hexamitidae</taxon>
        <taxon>Hexamitinae</taxon>
        <taxon>Hexamita</taxon>
    </lineage>
</organism>
<protein>
    <submittedName>
        <fullName evidence="4">Uncharacterized protein</fullName>
    </submittedName>
</protein>
<comment type="caution">
    <text evidence="4">The sequence shown here is derived from an EMBL/GenBank/DDBJ whole genome shotgun (WGS) entry which is preliminary data.</text>
</comment>
<dbReference type="SUPFAM" id="SSF52058">
    <property type="entry name" value="L domain-like"/>
    <property type="match status" value="1"/>
</dbReference>
<name>A0AA86TXJ1_9EUKA</name>
<evidence type="ECO:0000256" key="3">
    <source>
        <dbReference type="SAM" id="MobiDB-lite"/>
    </source>
</evidence>
<dbReference type="AlphaFoldDB" id="A0AA86TXJ1"/>
<keyword evidence="2" id="KW-0677">Repeat</keyword>
<reference evidence="4" key="1">
    <citation type="submission" date="2023-06" db="EMBL/GenBank/DDBJ databases">
        <authorList>
            <person name="Kurt Z."/>
        </authorList>
    </citation>
    <scope>NUCLEOTIDE SEQUENCE</scope>
</reference>
<dbReference type="PANTHER" id="PTHR46652:SF3">
    <property type="entry name" value="LEUCINE-RICH REPEAT-CONTAINING PROTEIN 9"/>
    <property type="match status" value="1"/>
</dbReference>
<feature type="region of interest" description="Disordered" evidence="3">
    <location>
        <begin position="1"/>
        <end position="20"/>
    </location>
</feature>
<dbReference type="EMBL" id="CAXDID020000350">
    <property type="protein sequence ID" value="CAL6081018.1"/>
    <property type="molecule type" value="Genomic_DNA"/>
</dbReference>
<gene>
    <name evidence="4" type="ORF">HINF_LOCUS20249</name>
    <name evidence="5" type="ORF">HINF_LOCUS60141</name>
</gene>
<keyword evidence="6" id="KW-1185">Reference proteome</keyword>
<dbReference type="Gene3D" id="3.80.10.10">
    <property type="entry name" value="Ribonuclease Inhibitor"/>
    <property type="match status" value="1"/>
</dbReference>
<evidence type="ECO:0000313" key="5">
    <source>
        <dbReference type="EMBL" id="CAL6081018.1"/>
    </source>
</evidence>
<accession>A0AA86TXJ1</accession>
<evidence type="ECO:0000256" key="1">
    <source>
        <dbReference type="ARBA" id="ARBA00022614"/>
    </source>
</evidence>
<dbReference type="PROSITE" id="PS51450">
    <property type="entry name" value="LRR"/>
    <property type="match status" value="1"/>
</dbReference>
<evidence type="ECO:0000313" key="4">
    <source>
        <dbReference type="EMBL" id="CAI9932604.1"/>
    </source>
</evidence>
<sequence length="395" mass="45640">MQSSNKLSNELKNSSTNQSGAPKIVDNISEYDKLMIEKCQSKIKNGTLTIYESQDLKSLGFMKFLVIYQLQLTGCKNIIPKLESQIIKWLELTDCEILSVKDFQLDNLEALKLFNMKNKLESKTLIFEIVIFQKLKELSLYRYITDFSTLSQIIGLTKLCLIECNLRSTEALRPLTNLEELNLSDNDEIEITTLQYLTNLTRLALQSCNLVNIDVLRPLVNLEKLYLNSNKDIDITTVQYLTNLTHLSSRCCNLVNIDTLRPLKKLEELEIYCNNIVYFQPLLELKQLLKVDASYNNAIDTESIRLHPNFNNFLLSVKQLPTEVQLKTANKMRDIQIPITSLKQLQLLSNRLKEINIVFRQKITQQLQVSYNSHEQLVDQAALLLQKMNMYDGCQ</sequence>
<proteinExistence type="predicted"/>
<dbReference type="InterPro" id="IPR001611">
    <property type="entry name" value="Leu-rich_rpt"/>
</dbReference>